<dbReference type="SUPFAM" id="SSF52047">
    <property type="entry name" value="RNI-like"/>
    <property type="match status" value="1"/>
</dbReference>
<evidence type="ECO:0008006" key="3">
    <source>
        <dbReference type="Google" id="ProtNLM"/>
    </source>
</evidence>
<dbReference type="Proteomes" id="UP001175226">
    <property type="component" value="Unassembled WGS sequence"/>
</dbReference>
<dbReference type="EMBL" id="JAUEPT010000188">
    <property type="protein sequence ID" value="KAK0429923.1"/>
    <property type="molecule type" value="Genomic_DNA"/>
</dbReference>
<protein>
    <recommendedName>
        <fullName evidence="3">RNI-like protein</fullName>
    </recommendedName>
</protein>
<keyword evidence="2" id="KW-1185">Reference proteome</keyword>
<name>A0AA39IT33_9AGAR</name>
<evidence type="ECO:0000313" key="1">
    <source>
        <dbReference type="EMBL" id="KAK0429923.1"/>
    </source>
</evidence>
<gene>
    <name evidence="1" type="ORF">EV421DRAFT_385021</name>
</gene>
<reference evidence="1" key="1">
    <citation type="submission" date="2023-06" db="EMBL/GenBank/DDBJ databases">
        <authorList>
            <consortium name="Lawrence Berkeley National Laboratory"/>
            <person name="Ahrendt S."/>
            <person name="Sahu N."/>
            <person name="Indic B."/>
            <person name="Wong-Bajracharya J."/>
            <person name="Merenyi Z."/>
            <person name="Ke H.-M."/>
            <person name="Monk M."/>
            <person name="Kocsube S."/>
            <person name="Drula E."/>
            <person name="Lipzen A."/>
            <person name="Balint B."/>
            <person name="Henrissat B."/>
            <person name="Andreopoulos B."/>
            <person name="Martin F.M."/>
            <person name="Harder C.B."/>
            <person name="Rigling D."/>
            <person name="Ford K.L."/>
            <person name="Foster G.D."/>
            <person name="Pangilinan J."/>
            <person name="Papanicolaou A."/>
            <person name="Barry K."/>
            <person name="LaButti K."/>
            <person name="Viragh M."/>
            <person name="Koriabine M."/>
            <person name="Yan M."/>
            <person name="Riley R."/>
            <person name="Champramary S."/>
            <person name="Plett K.L."/>
            <person name="Tsai I.J."/>
            <person name="Slot J."/>
            <person name="Sipos G."/>
            <person name="Plett J."/>
            <person name="Nagy L.G."/>
            <person name="Grigoriev I.V."/>
        </authorList>
    </citation>
    <scope>NUCLEOTIDE SEQUENCE</scope>
    <source>
        <strain evidence="1">FPL87.14</strain>
    </source>
</reference>
<dbReference type="AlphaFoldDB" id="A0AA39IT33"/>
<dbReference type="Gene3D" id="3.80.10.10">
    <property type="entry name" value="Ribonuclease Inhibitor"/>
    <property type="match status" value="1"/>
</dbReference>
<dbReference type="InterPro" id="IPR032675">
    <property type="entry name" value="LRR_dom_sf"/>
</dbReference>
<comment type="caution">
    <text evidence="1">The sequence shown here is derived from an EMBL/GenBank/DDBJ whole genome shotgun (WGS) entry which is preliminary data.</text>
</comment>
<organism evidence="1 2">
    <name type="scientific">Armillaria borealis</name>
    <dbReference type="NCBI Taxonomy" id="47425"/>
    <lineage>
        <taxon>Eukaryota</taxon>
        <taxon>Fungi</taxon>
        <taxon>Dikarya</taxon>
        <taxon>Basidiomycota</taxon>
        <taxon>Agaricomycotina</taxon>
        <taxon>Agaricomycetes</taxon>
        <taxon>Agaricomycetidae</taxon>
        <taxon>Agaricales</taxon>
        <taxon>Marasmiineae</taxon>
        <taxon>Physalacriaceae</taxon>
        <taxon>Armillaria</taxon>
    </lineage>
</organism>
<accession>A0AA39IT33</accession>
<proteinExistence type="predicted"/>
<sequence length="420" mass="46631">MSTGASATQGGFLSPELVDRIIDEVHLFSDSSETLYYVSDEEVEVNMWGEAIDKRLSTLTSCSLVCRTWLPCSRYHIFGTTTVSFHNHASFMDLLDSPRNTFLTFVHTLCLNETLIPGDPERLGLGPGYLWLHLFLPTGFLSDFSNLKTLRISDAQFNLTDDNILAEDILGTNCDFPSIRNLSLNGCHFRTLDDVVQTLSSCTALVSANLHLINIVDPAGMLPIEFAPLSPLPQSLSSLTFPTRACPSPMQVISMACASLKHLSIGPPYVDEDSNGIIVLDLVDLQRLTDNIEYCSNLQSIAFCPVNINSFNPNSRREEVKYIPIILQKITSSSITDIIIAVSADSVAAFDVFNWVSITEILGQKKYANLRRITIDNVNEDLVAEAKKTIAKKLKRLLVGNPSVEIVISHDKERWRMSQI</sequence>
<evidence type="ECO:0000313" key="2">
    <source>
        <dbReference type="Proteomes" id="UP001175226"/>
    </source>
</evidence>